<evidence type="ECO:0000313" key="1">
    <source>
        <dbReference type="EMBL" id="RKF81857.1"/>
    </source>
</evidence>
<accession>A0A420J4Y6</accession>
<dbReference type="Proteomes" id="UP000285405">
    <property type="component" value="Unassembled WGS sequence"/>
</dbReference>
<organism evidence="1 2">
    <name type="scientific">Golovinomyces cichoracearum</name>
    <dbReference type="NCBI Taxonomy" id="62708"/>
    <lineage>
        <taxon>Eukaryota</taxon>
        <taxon>Fungi</taxon>
        <taxon>Dikarya</taxon>
        <taxon>Ascomycota</taxon>
        <taxon>Pezizomycotina</taxon>
        <taxon>Leotiomycetes</taxon>
        <taxon>Erysiphales</taxon>
        <taxon>Erysiphaceae</taxon>
        <taxon>Golovinomyces</taxon>
    </lineage>
</organism>
<dbReference type="AlphaFoldDB" id="A0A420J4Y6"/>
<name>A0A420J4Y6_9PEZI</name>
<evidence type="ECO:0000313" key="2">
    <source>
        <dbReference type="Proteomes" id="UP000285405"/>
    </source>
</evidence>
<protein>
    <submittedName>
        <fullName evidence="1">Uncharacterized protein</fullName>
    </submittedName>
</protein>
<dbReference type="EMBL" id="MCBR01002116">
    <property type="protein sequence ID" value="RKF81857.1"/>
    <property type="molecule type" value="Genomic_DNA"/>
</dbReference>
<proteinExistence type="predicted"/>
<comment type="caution">
    <text evidence="1">The sequence shown here is derived from an EMBL/GenBank/DDBJ whole genome shotgun (WGS) entry which is preliminary data.</text>
</comment>
<sequence length="79" mass="9275">MLKDDALDYYYDDTQPILTSTTSFDEVTSMIRDYFEGPEYRRGVQQIWHNTNLVSTTAKTLEKSVKENFESMLLDLKNL</sequence>
<reference evidence="1 2" key="1">
    <citation type="journal article" date="2018" name="BMC Genomics">
        <title>Comparative genome analyses reveal sequence features reflecting distinct modes of host-adaptation between dicot and monocot powdery mildew.</title>
        <authorList>
            <person name="Wu Y."/>
            <person name="Ma X."/>
            <person name="Pan Z."/>
            <person name="Kale S.D."/>
            <person name="Song Y."/>
            <person name="King H."/>
            <person name="Zhang Q."/>
            <person name="Presley C."/>
            <person name="Deng X."/>
            <person name="Wei C.I."/>
            <person name="Xiao S."/>
        </authorList>
    </citation>
    <scope>NUCLEOTIDE SEQUENCE [LARGE SCALE GENOMIC DNA]</scope>
    <source>
        <strain evidence="1">UCSC1</strain>
    </source>
</reference>
<gene>
    <name evidence="1" type="ORF">GcC1_021028</name>
</gene>